<dbReference type="NCBIfam" id="TIGR00112">
    <property type="entry name" value="proC"/>
    <property type="match status" value="1"/>
</dbReference>
<dbReference type="InterPro" id="IPR053790">
    <property type="entry name" value="P5CR-like_CS"/>
</dbReference>
<feature type="binding site" evidence="11">
    <location>
        <begin position="8"/>
        <end position="13"/>
    </location>
    <ligand>
        <name>NADP(+)</name>
        <dbReference type="ChEBI" id="CHEBI:58349"/>
    </ligand>
</feature>
<dbReference type="PIRSF" id="PIRSF000193">
    <property type="entry name" value="Pyrrol-5-carb_rd"/>
    <property type="match status" value="1"/>
</dbReference>
<evidence type="ECO:0000256" key="6">
    <source>
        <dbReference type="ARBA" id="ARBA00022650"/>
    </source>
</evidence>
<evidence type="ECO:0000256" key="12">
    <source>
        <dbReference type="RuleBase" id="RU003903"/>
    </source>
</evidence>
<dbReference type="SUPFAM" id="SSF48179">
    <property type="entry name" value="6-phosphogluconate dehydrogenase C-terminal domain-like"/>
    <property type="match status" value="1"/>
</dbReference>
<comment type="similarity">
    <text evidence="2 12">Belongs to the pyrroline-5-carboxylate reductase family.</text>
</comment>
<dbReference type="PANTHER" id="PTHR11645">
    <property type="entry name" value="PYRROLINE-5-CARBOXYLATE REDUCTASE"/>
    <property type="match status" value="1"/>
</dbReference>
<sequence length="271" mass="28572">MSTKVGFLGCGSMAECIMSGALKNGALTPENTFVCNRTVSTMERLVKDYGVQKATADELAKTCDIVILGVKPYGVLDMCKTISKDITPKTLVVSVAAGITIASMEKNLPEGTKVIRVMPNVPSLVGCGMSSVSPNASVKEDELNTVMDLLKAVGRVEIVQESLIHGVIGACGSSPAYVFVFLEAMCDGAVRGGLPRSQARELCAQAVLGAAKMMQETGKSPAELKDMVCSPGGTTIEAVRVLERGGFRSSVIEAMIACMDKSKEMEATYNK</sequence>
<evidence type="ECO:0000256" key="3">
    <source>
        <dbReference type="ARBA" id="ARBA00021413"/>
    </source>
</evidence>
<dbReference type="GO" id="GO:0005737">
    <property type="term" value="C:cytoplasm"/>
    <property type="evidence" value="ECO:0007669"/>
    <property type="project" value="UniProtKB-SubCell"/>
</dbReference>
<dbReference type="InterPro" id="IPR000304">
    <property type="entry name" value="Pyrroline-COOH_reductase"/>
</dbReference>
<reference evidence="15" key="1">
    <citation type="submission" date="2013-01" db="EMBL/GenBank/DDBJ databases">
        <title>Genomic Cooperation Between Trypanosomatids and Their Bacterial Endosymbionts in the Synthesis of Essential Amino Acids Heavily Influenced by Multiple Lateral Gene Transfer Events.</title>
        <authorList>
            <person name="Alves J.M.P."/>
            <person name="Klein C."/>
            <person name="Maia da Silva F."/>
            <person name="Costa Martins A.G."/>
            <person name="Serrano M.G."/>
            <person name="Buck G.A."/>
            <person name="Vasconcelos A.T.R."/>
            <person name="France-Sagot M."/>
            <person name="Teixeira M.M.G."/>
            <person name="Motta M.C.M."/>
            <person name="Camargo E.P."/>
        </authorList>
    </citation>
    <scope>NUCLEOTIDE SEQUENCE</scope>
</reference>
<dbReference type="FunFam" id="3.40.50.720:FF:000190">
    <property type="entry name" value="Pyrroline-5-carboxylate reductase"/>
    <property type="match status" value="1"/>
</dbReference>
<comment type="pathway">
    <text evidence="12">Amino-acid biosynthesis; L-proline biosynthesis; L-proline from L-glutamate 5-semialdehyde: step 1/1.</text>
</comment>
<dbReference type="HAMAP" id="MF_01925">
    <property type="entry name" value="P5C_reductase"/>
    <property type="match status" value="1"/>
</dbReference>
<evidence type="ECO:0000256" key="8">
    <source>
        <dbReference type="ARBA" id="ARBA00023002"/>
    </source>
</evidence>
<dbReference type="PROSITE" id="PS00521">
    <property type="entry name" value="P5CR"/>
    <property type="match status" value="1"/>
</dbReference>
<feature type="domain" description="Pyrroline-5-carboxylate reductase catalytic N-terminal" evidence="13">
    <location>
        <begin position="4"/>
        <end position="98"/>
    </location>
</feature>
<dbReference type="InterPro" id="IPR029036">
    <property type="entry name" value="P5CR_dimer"/>
</dbReference>
<dbReference type="EC" id="1.5.1.2" evidence="12"/>
<keyword evidence="6 12" id="KW-0641">Proline biosynthesis</keyword>
<evidence type="ECO:0000259" key="13">
    <source>
        <dbReference type="Pfam" id="PF03807"/>
    </source>
</evidence>
<dbReference type="EMBL" id="KC503311">
    <property type="protein sequence ID" value="AGT02477.1"/>
    <property type="molecule type" value="Genomic_DNA"/>
</dbReference>
<accession>U5KL56</accession>
<evidence type="ECO:0000256" key="10">
    <source>
        <dbReference type="ARBA" id="ARBA00052690"/>
    </source>
</evidence>
<dbReference type="VEuPathDB" id="TriTrypDB:ADEAN_000719100"/>
<evidence type="ECO:0000256" key="9">
    <source>
        <dbReference type="ARBA" id="ARBA00050547"/>
    </source>
</evidence>
<dbReference type="GO" id="GO:0055129">
    <property type="term" value="P:L-proline biosynthetic process"/>
    <property type="evidence" value="ECO:0007669"/>
    <property type="project" value="UniProtKB-UniPathway"/>
</dbReference>
<dbReference type="Gene3D" id="1.10.3730.10">
    <property type="entry name" value="ProC C-terminal domain-like"/>
    <property type="match status" value="1"/>
</dbReference>
<evidence type="ECO:0000313" key="15">
    <source>
        <dbReference type="EMBL" id="AGT02477.1"/>
    </source>
</evidence>
<dbReference type="PANTHER" id="PTHR11645:SF0">
    <property type="entry name" value="PYRROLINE-5-CARBOXYLATE REDUCTASE 3"/>
    <property type="match status" value="1"/>
</dbReference>
<dbReference type="FunFam" id="1.10.3730.10:FF:000001">
    <property type="entry name" value="Pyrroline-5-carboxylate reductase"/>
    <property type="match status" value="1"/>
</dbReference>
<evidence type="ECO:0000256" key="11">
    <source>
        <dbReference type="PIRSR" id="PIRSR000193-1"/>
    </source>
</evidence>
<dbReference type="InterPro" id="IPR008927">
    <property type="entry name" value="6-PGluconate_DH-like_C_sf"/>
</dbReference>
<evidence type="ECO:0000256" key="4">
    <source>
        <dbReference type="ARBA" id="ARBA00022490"/>
    </source>
</evidence>
<evidence type="ECO:0000256" key="5">
    <source>
        <dbReference type="ARBA" id="ARBA00022605"/>
    </source>
</evidence>
<feature type="domain" description="Pyrroline-5-carboxylate reductase dimerisation" evidence="14">
    <location>
        <begin position="161"/>
        <end position="265"/>
    </location>
</feature>
<organism evidence="15">
    <name type="scientific">Angomonas deanei</name>
    <dbReference type="NCBI Taxonomy" id="59799"/>
    <lineage>
        <taxon>Eukaryota</taxon>
        <taxon>Discoba</taxon>
        <taxon>Euglenozoa</taxon>
        <taxon>Kinetoplastea</taxon>
        <taxon>Metakinetoplastina</taxon>
        <taxon>Trypanosomatida</taxon>
        <taxon>Trypanosomatidae</taxon>
        <taxon>Strigomonadinae</taxon>
        <taxon>Angomonas</taxon>
    </lineage>
</organism>
<comment type="catalytic activity">
    <reaction evidence="10 12">
        <text>L-proline + NADP(+) = (S)-1-pyrroline-5-carboxylate + NADPH + 2 H(+)</text>
        <dbReference type="Rhea" id="RHEA:14109"/>
        <dbReference type="ChEBI" id="CHEBI:15378"/>
        <dbReference type="ChEBI" id="CHEBI:17388"/>
        <dbReference type="ChEBI" id="CHEBI:57783"/>
        <dbReference type="ChEBI" id="CHEBI:58349"/>
        <dbReference type="ChEBI" id="CHEBI:60039"/>
        <dbReference type="EC" id="1.5.1.2"/>
    </reaction>
</comment>
<dbReference type="Pfam" id="PF14748">
    <property type="entry name" value="P5CR_dimer"/>
    <property type="match status" value="1"/>
</dbReference>
<proteinExistence type="inferred from homology"/>
<comment type="catalytic activity">
    <reaction evidence="9">
        <text>L-proline + NAD(+) = (S)-1-pyrroline-5-carboxylate + NADH + 2 H(+)</text>
        <dbReference type="Rhea" id="RHEA:14105"/>
        <dbReference type="ChEBI" id="CHEBI:15378"/>
        <dbReference type="ChEBI" id="CHEBI:17388"/>
        <dbReference type="ChEBI" id="CHEBI:57540"/>
        <dbReference type="ChEBI" id="CHEBI:57945"/>
        <dbReference type="ChEBI" id="CHEBI:60039"/>
        <dbReference type="EC" id="1.5.1.2"/>
    </reaction>
</comment>
<keyword evidence="8 12" id="KW-0560">Oxidoreductase</keyword>
<keyword evidence="4" id="KW-0963">Cytoplasm</keyword>
<evidence type="ECO:0000256" key="1">
    <source>
        <dbReference type="ARBA" id="ARBA00004496"/>
    </source>
</evidence>
<evidence type="ECO:0000256" key="7">
    <source>
        <dbReference type="ARBA" id="ARBA00022857"/>
    </source>
</evidence>
<protein>
    <recommendedName>
        <fullName evidence="3 12">Pyrroline-5-carboxylate reductase</fullName>
        <ecNumber evidence="12">1.5.1.2</ecNumber>
    </recommendedName>
</protein>
<dbReference type="SUPFAM" id="SSF51735">
    <property type="entry name" value="NAD(P)-binding Rossmann-fold domains"/>
    <property type="match status" value="1"/>
</dbReference>
<comment type="subcellular location">
    <subcellularLocation>
        <location evidence="1">Cytoplasm</location>
    </subcellularLocation>
</comment>
<dbReference type="InterPro" id="IPR036291">
    <property type="entry name" value="NAD(P)-bd_dom_sf"/>
</dbReference>
<dbReference type="UniPathway" id="UPA00098">
    <property type="reaction ID" value="UER00361"/>
</dbReference>
<evidence type="ECO:0000256" key="2">
    <source>
        <dbReference type="ARBA" id="ARBA00005525"/>
    </source>
</evidence>
<dbReference type="GO" id="GO:0004735">
    <property type="term" value="F:pyrroline-5-carboxylate reductase activity"/>
    <property type="evidence" value="ECO:0007669"/>
    <property type="project" value="UniProtKB-EC"/>
</dbReference>
<keyword evidence="5 12" id="KW-0028">Amino-acid biosynthesis</keyword>
<evidence type="ECO:0000259" key="14">
    <source>
        <dbReference type="Pfam" id="PF14748"/>
    </source>
</evidence>
<dbReference type="Pfam" id="PF03807">
    <property type="entry name" value="F420_oxidored"/>
    <property type="match status" value="1"/>
</dbReference>
<dbReference type="Gene3D" id="3.40.50.720">
    <property type="entry name" value="NAD(P)-binding Rossmann-like Domain"/>
    <property type="match status" value="1"/>
</dbReference>
<dbReference type="InterPro" id="IPR028939">
    <property type="entry name" value="P5C_Rdtase_cat_N"/>
</dbReference>
<dbReference type="AlphaFoldDB" id="U5KL56"/>
<name>U5KL56_9TRYP</name>
<keyword evidence="7 11" id="KW-0521">NADP</keyword>